<sequence length="249" mass="26208">MSRLVLLLVVALGVALGAVGMLSVQAYAPARVDTADRSRIERVVHDYLLAHPEILPEAMQTLQDRETAARGSRAAMVASANRTAIEAPFGSAWAGNPAADVTLVEYFDYNCGYCRASMPAVAALLKSDSKVRIVYREFPILAQSSVDAAKMSLAAAEQGKFQGFHDALYAGGPVTAQSIATAAQRAGLDLRRAAAFAPRAQAEIAANEAMAQKLGLTGTPSWVIGRKVVSSALPLEELQKAVAAARAGR</sequence>
<evidence type="ECO:0000256" key="6">
    <source>
        <dbReference type="ARBA" id="ARBA00023284"/>
    </source>
</evidence>
<keyword evidence="4" id="KW-0560">Oxidoreductase</keyword>
<evidence type="ECO:0000313" key="9">
    <source>
        <dbReference type="Proteomes" id="UP000618591"/>
    </source>
</evidence>
<dbReference type="InterPro" id="IPR017937">
    <property type="entry name" value="Thioredoxin_CS"/>
</dbReference>
<dbReference type="Gene3D" id="3.40.30.10">
    <property type="entry name" value="Glutaredoxin"/>
    <property type="match status" value="1"/>
</dbReference>
<evidence type="ECO:0000256" key="3">
    <source>
        <dbReference type="ARBA" id="ARBA00022729"/>
    </source>
</evidence>
<evidence type="ECO:0000259" key="7">
    <source>
        <dbReference type="PROSITE" id="PS51352"/>
    </source>
</evidence>
<accession>A0ABQ1G373</accession>
<dbReference type="Pfam" id="PF18312">
    <property type="entry name" value="ScsC_N"/>
    <property type="match status" value="1"/>
</dbReference>
<comment type="similarity">
    <text evidence="2">Belongs to the thioredoxin family. DsbA subfamily.</text>
</comment>
<dbReference type="PANTHER" id="PTHR13887">
    <property type="entry name" value="GLUTATHIONE S-TRANSFERASE KAPPA"/>
    <property type="match status" value="1"/>
</dbReference>
<protein>
    <submittedName>
        <fullName evidence="8">Outer membrane protein</fullName>
    </submittedName>
</protein>
<keyword evidence="3" id="KW-0732">Signal</keyword>
<dbReference type="InterPro" id="IPR012336">
    <property type="entry name" value="Thioredoxin-like_fold"/>
</dbReference>
<feature type="domain" description="Thioredoxin" evidence="7">
    <location>
        <begin position="78"/>
        <end position="247"/>
    </location>
</feature>
<organism evidence="8 9">
    <name type="scientific">Sphingomonas psychrolutea</name>
    <dbReference type="NCBI Taxonomy" id="1259676"/>
    <lineage>
        <taxon>Bacteria</taxon>
        <taxon>Pseudomonadati</taxon>
        <taxon>Pseudomonadota</taxon>
        <taxon>Alphaproteobacteria</taxon>
        <taxon>Sphingomonadales</taxon>
        <taxon>Sphingomonadaceae</taxon>
        <taxon>Sphingomonas</taxon>
    </lineage>
</organism>
<evidence type="ECO:0000256" key="4">
    <source>
        <dbReference type="ARBA" id="ARBA00023002"/>
    </source>
</evidence>
<dbReference type="InterPro" id="IPR036249">
    <property type="entry name" value="Thioredoxin-like_sf"/>
</dbReference>
<name>A0ABQ1G373_9SPHN</name>
<dbReference type="PANTHER" id="PTHR13887:SF14">
    <property type="entry name" value="DISULFIDE BOND FORMATION PROTEIN D"/>
    <property type="match status" value="1"/>
</dbReference>
<keyword evidence="6" id="KW-0676">Redox-active center</keyword>
<dbReference type="InterPro" id="IPR041205">
    <property type="entry name" value="ScsC_N"/>
</dbReference>
<evidence type="ECO:0000256" key="1">
    <source>
        <dbReference type="ARBA" id="ARBA00003565"/>
    </source>
</evidence>
<dbReference type="Pfam" id="PF13462">
    <property type="entry name" value="Thioredoxin_4"/>
    <property type="match status" value="1"/>
</dbReference>
<dbReference type="InterPro" id="IPR013766">
    <property type="entry name" value="Thioredoxin_domain"/>
</dbReference>
<evidence type="ECO:0000256" key="5">
    <source>
        <dbReference type="ARBA" id="ARBA00023157"/>
    </source>
</evidence>
<dbReference type="PROSITE" id="PS51352">
    <property type="entry name" value="THIOREDOXIN_2"/>
    <property type="match status" value="1"/>
</dbReference>
<dbReference type="Proteomes" id="UP000618591">
    <property type="component" value="Unassembled WGS sequence"/>
</dbReference>
<dbReference type="SUPFAM" id="SSF52833">
    <property type="entry name" value="Thioredoxin-like"/>
    <property type="match status" value="1"/>
</dbReference>
<gene>
    <name evidence="8" type="ORF">GCM10011395_02250</name>
</gene>
<reference evidence="9" key="1">
    <citation type="journal article" date="2019" name="Int. J. Syst. Evol. Microbiol.">
        <title>The Global Catalogue of Microorganisms (GCM) 10K type strain sequencing project: providing services to taxonomists for standard genome sequencing and annotation.</title>
        <authorList>
            <consortium name="The Broad Institute Genomics Platform"/>
            <consortium name="The Broad Institute Genome Sequencing Center for Infectious Disease"/>
            <person name="Wu L."/>
            <person name="Ma J."/>
        </authorList>
    </citation>
    <scope>NUCLEOTIDE SEQUENCE [LARGE SCALE GENOMIC DNA]</scope>
    <source>
        <strain evidence="9">CGMCC 1.10106</strain>
    </source>
</reference>
<dbReference type="RefSeq" id="WP_188444929.1">
    <property type="nucleotide sequence ID" value="NZ_BMDW01000001.1"/>
</dbReference>
<proteinExistence type="inferred from homology"/>
<evidence type="ECO:0000256" key="2">
    <source>
        <dbReference type="ARBA" id="ARBA00005791"/>
    </source>
</evidence>
<keyword evidence="5" id="KW-1015">Disulfide bond</keyword>
<comment type="caution">
    <text evidence="8">The sequence shown here is derived from an EMBL/GenBank/DDBJ whole genome shotgun (WGS) entry which is preliminary data.</text>
</comment>
<dbReference type="PROSITE" id="PS00194">
    <property type="entry name" value="THIOREDOXIN_1"/>
    <property type="match status" value="1"/>
</dbReference>
<evidence type="ECO:0000313" key="8">
    <source>
        <dbReference type="EMBL" id="GGA35448.1"/>
    </source>
</evidence>
<comment type="function">
    <text evidence="1">May be required for disulfide bond formation in some proteins.</text>
</comment>
<dbReference type="EMBL" id="BMDW01000001">
    <property type="protein sequence ID" value="GGA35448.1"/>
    <property type="molecule type" value="Genomic_DNA"/>
</dbReference>
<keyword evidence="9" id="KW-1185">Reference proteome</keyword>
<dbReference type="CDD" id="cd03023">
    <property type="entry name" value="DsbA_Com1_like"/>
    <property type="match status" value="1"/>
</dbReference>